<name>A0A1H6BQ18_9RHOB</name>
<dbReference type="PRINTS" id="PR00368">
    <property type="entry name" value="FADPNR"/>
</dbReference>
<comment type="cofactor">
    <cofactor evidence="1">
        <name>FAD</name>
        <dbReference type="ChEBI" id="CHEBI:57692"/>
    </cofactor>
</comment>
<gene>
    <name evidence="7" type="ORF">SAMN04488045_3696</name>
</gene>
<feature type="domain" description="FAD/NAD(P)-binding" evidence="5">
    <location>
        <begin position="3"/>
        <end position="285"/>
    </location>
</feature>
<dbReference type="Pfam" id="PF07992">
    <property type="entry name" value="Pyr_redox_2"/>
    <property type="match status" value="1"/>
</dbReference>
<evidence type="ECO:0000313" key="7">
    <source>
        <dbReference type="EMBL" id="SEG62770.1"/>
    </source>
</evidence>
<dbReference type="GO" id="GO:0051213">
    <property type="term" value="F:dioxygenase activity"/>
    <property type="evidence" value="ECO:0007669"/>
    <property type="project" value="UniProtKB-KW"/>
</dbReference>
<dbReference type="OrthoDB" id="7809559at2"/>
<protein>
    <submittedName>
        <fullName evidence="7">3-phenylpropionate/trans-cinnamate dioxygenase ferredoxin reductase subunit</fullName>
    </submittedName>
</protein>
<dbReference type="InterPro" id="IPR023753">
    <property type="entry name" value="FAD/NAD-binding_dom"/>
</dbReference>
<dbReference type="AlphaFoldDB" id="A0A1H6BQ18"/>
<dbReference type="EMBL" id="FNUZ01000008">
    <property type="protein sequence ID" value="SEG62770.1"/>
    <property type="molecule type" value="Genomic_DNA"/>
</dbReference>
<evidence type="ECO:0000259" key="6">
    <source>
        <dbReference type="Pfam" id="PF14759"/>
    </source>
</evidence>
<keyword evidence="8" id="KW-1185">Reference proteome</keyword>
<dbReference type="SUPFAM" id="SSF55424">
    <property type="entry name" value="FAD/NAD-linked reductases, dimerisation (C-terminal) domain"/>
    <property type="match status" value="1"/>
</dbReference>
<evidence type="ECO:0000256" key="4">
    <source>
        <dbReference type="ARBA" id="ARBA00022827"/>
    </source>
</evidence>
<keyword evidence="7" id="KW-0560">Oxidoreductase</keyword>
<evidence type="ECO:0000313" key="8">
    <source>
        <dbReference type="Proteomes" id="UP000236752"/>
    </source>
</evidence>
<keyword evidence="4" id="KW-0274">FAD</keyword>
<dbReference type="Gene3D" id="3.50.50.60">
    <property type="entry name" value="FAD/NAD(P)-binding domain"/>
    <property type="match status" value="2"/>
</dbReference>
<feature type="domain" description="Reductase C-terminal" evidence="6">
    <location>
        <begin position="304"/>
        <end position="391"/>
    </location>
</feature>
<dbReference type="InterPro" id="IPR036188">
    <property type="entry name" value="FAD/NAD-bd_sf"/>
</dbReference>
<sequence>MTRYVIIGAGEAGARAALDLKDKGQVTLIGAEPHLPYERPPMSKPEGEDVVLKPICAASAMDHVTYLQGVSATAIDRQDNVVRLSDGTDVAYDKLLLATGSTPRALPCEGGKHALPMRTFEDAKTIFDRAASANRVVVIGAGLIGLELAAVLRTKGVEVTVLEAGPRALGRALSPALADHIVARHQAEGVDLRFDVRISHLTENAVHLTDGVAIEAGVIVAAIGVIPNTQLAEDAGLTCANGIVVGPDLQTKDPSIFAAGDCASLDHPEFGQTRFEAWRVAVEMGAAAAKAMAGEDVTFAPTPWFWSDQYDLGLQMAGFHNPQNRCVTRQAGDAYLEFELDAKGRLVAAAGIATGNTIAKDIKLAERMINARQCPDPDRLADPADPLKKLMRDAVAL</sequence>
<dbReference type="Pfam" id="PF14759">
    <property type="entry name" value="Reductase_C"/>
    <property type="match status" value="1"/>
</dbReference>
<dbReference type="InterPro" id="IPR050260">
    <property type="entry name" value="FAD-bd_OxRdtase"/>
</dbReference>
<dbReference type="PRINTS" id="PR00469">
    <property type="entry name" value="PNDRDTASEII"/>
</dbReference>
<evidence type="ECO:0000259" key="5">
    <source>
        <dbReference type="Pfam" id="PF07992"/>
    </source>
</evidence>
<dbReference type="RefSeq" id="WP_103911850.1">
    <property type="nucleotide sequence ID" value="NZ_FNUZ01000008.1"/>
</dbReference>
<evidence type="ECO:0000256" key="1">
    <source>
        <dbReference type="ARBA" id="ARBA00001974"/>
    </source>
</evidence>
<evidence type="ECO:0000256" key="2">
    <source>
        <dbReference type="ARBA" id="ARBA00006442"/>
    </source>
</evidence>
<reference evidence="7 8" key="1">
    <citation type="submission" date="2016-10" db="EMBL/GenBank/DDBJ databases">
        <authorList>
            <person name="de Groot N.N."/>
        </authorList>
    </citation>
    <scope>NUCLEOTIDE SEQUENCE [LARGE SCALE GENOMIC DNA]</scope>
    <source>
        <strain evidence="7 8">DSM 26915</strain>
    </source>
</reference>
<keyword evidence="7" id="KW-0223">Dioxygenase</keyword>
<dbReference type="PANTHER" id="PTHR43429:SF3">
    <property type="entry name" value="NITRITE REDUCTASE [NAD(P)H]"/>
    <property type="match status" value="1"/>
</dbReference>
<dbReference type="PANTHER" id="PTHR43429">
    <property type="entry name" value="PYRIDINE NUCLEOTIDE-DISULFIDE OXIDOREDUCTASE DOMAIN-CONTAINING"/>
    <property type="match status" value="1"/>
</dbReference>
<evidence type="ECO:0000256" key="3">
    <source>
        <dbReference type="ARBA" id="ARBA00022630"/>
    </source>
</evidence>
<accession>A0A1H6BQ18</accession>
<dbReference type="Gene3D" id="3.30.390.30">
    <property type="match status" value="1"/>
</dbReference>
<keyword evidence="3" id="KW-0285">Flavoprotein</keyword>
<proteinExistence type="inferred from homology"/>
<dbReference type="InterPro" id="IPR016156">
    <property type="entry name" value="FAD/NAD-linked_Rdtase_dimer_sf"/>
</dbReference>
<dbReference type="InterPro" id="IPR028202">
    <property type="entry name" value="Reductase_C"/>
</dbReference>
<organism evidence="7 8">
    <name type="scientific">Thalassococcus halodurans</name>
    <dbReference type="NCBI Taxonomy" id="373675"/>
    <lineage>
        <taxon>Bacteria</taxon>
        <taxon>Pseudomonadati</taxon>
        <taxon>Pseudomonadota</taxon>
        <taxon>Alphaproteobacteria</taxon>
        <taxon>Rhodobacterales</taxon>
        <taxon>Roseobacteraceae</taxon>
        <taxon>Thalassococcus</taxon>
    </lineage>
</organism>
<dbReference type="SUPFAM" id="SSF51905">
    <property type="entry name" value="FAD/NAD(P)-binding domain"/>
    <property type="match status" value="1"/>
</dbReference>
<comment type="similarity">
    <text evidence="2">Belongs to the FAD-dependent oxidoreductase family.</text>
</comment>
<dbReference type="Proteomes" id="UP000236752">
    <property type="component" value="Unassembled WGS sequence"/>
</dbReference>